<comment type="catalytic activity">
    <reaction evidence="1 7">
        <text>dTDP-4-dehydro-6-deoxy-alpha-D-glucose = dTDP-4-dehydro-beta-L-rhamnose</text>
        <dbReference type="Rhea" id="RHEA:16969"/>
        <dbReference type="ChEBI" id="CHEBI:57649"/>
        <dbReference type="ChEBI" id="CHEBI:62830"/>
        <dbReference type="EC" id="5.1.3.13"/>
    </reaction>
</comment>
<comment type="similarity">
    <text evidence="7">Belongs to the dTDP-4-dehydrorhamnose 3,5-epimerase family.</text>
</comment>
<evidence type="ECO:0000256" key="2">
    <source>
        <dbReference type="ARBA" id="ARBA00001997"/>
    </source>
</evidence>
<feature type="site" description="Participates in a stacking interaction with the thymidine ring of dTDP-4-oxo-6-deoxyglucose" evidence="6">
    <location>
        <position position="136"/>
    </location>
</feature>
<dbReference type="CDD" id="cd00438">
    <property type="entry name" value="cupin_RmlC"/>
    <property type="match status" value="1"/>
</dbReference>
<name>A0A4V3JRE8_9LEPT</name>
<dbReference type="GO" id="GO:0019305">
    <property type="term" value="P:dTDP-rhamnose biosynthetic process"/>
    <property type="evidence" value="ECO:0007669"/>
    <property type="project" value="UniProtKB-UniRule"/>
</dbReference>
<comment type="caution">
    <text evidence="8">The sequence shown here is derived from an EMBL/GenBank/DDBJ whole genome shotgun (WGS) entry which is preliminary data.</text>
</comment>
<feature type="active site" description="Proton acceptor" evidence="5">
    <location>
        <position position="61"/>
    </location>
</feature>
<dbReference type="EC" id="5.1.3.13" evidence="3 7"/>
<keyword evidence="7 8" id="KW-0413">Isomerase</keyword>
<dbReference type="GO" id="GO:0000271">
    <property type="term" value="P:polysaccharide biosynthetic process"/>
    <property type="evidence" value="ECO:0007669"/>
    <property type="project" value="TreeGrafter"/>
</dbReference>
<dbReference type="Pfam" id="PF00908">
    <property type="entry name" value="dTDP_sugar_isom"/>
    <property type="match status" value="1"/>
</dbReference>
<dbReference type="InterPro" id="IPR000888">
    <property type="entry name" value="RmlC-like"/>
</dbReference>
<organism evidence="8 9">
    <name type="scientific">Leptospira ognonensis</name>
    <dbReference type="NCBI Taxonomy" id="2484945"/>
    <lineage>
        <taxon>Bacteria</taxon>
        <taxon>Pseudomonadati</taxon>
        <taxon>Spirochaetota</taxon>
        <taxon>Spirochaetia</taxon>
        <taxon>Leptospirales</taxon>
        <taxon>Leptospiraceae</taxon>
        <taxon>Leptospira</taxon>
    </lineage>
</organism>
<comment type="subunit">
    <text evidence="7">Homodimer.</text>
</comment>
<comment type="function">
    <text evidence="2 7">Catalyzes the epimerization of the C3' and C5'positions of dTDP-6-deoxy-D-xylo-4-hexulose, forming dTDP-6-deoxy-L-lyxo-4-hexulose.</text>
</comment>
<dbReference type="AlphaFoldDB" id="A0A4V3JRE8"/>
<feature type="active site" description="Proton donor" evidence="5">
    <location>
        <position position="130"/>
    </location>
</feature>
<dbReference type="Proteomes" id="UP000297693">
    <property type="component" value="Unassembled WGS sequence"/>
</dbReference>
<protein>
    <recommendedName>
        <fullName evidence="4 7">dTDP-4-dehydrorhamnose 3,5-epimerase</fullName>
        <ecNumber evidence="3 7">5.1.3.13</ecNumber>
    </recommendedName>
    <alternativeName>
        <fullName evidence="7">Thymidine diphospho-4-keto-rhamnose 3,5-epimerase</fullName>
    </alternativeName>
</protein>
<dbReference type="InterPro" id="IPR011051">
    <property type="entry name" value="RmlC_Cupin_sf"/>
</dbReference>
<comment type="pathway">
    <text evidence="7">Carbohydrate biosynthesis; dTDP-L-rhamnose biosynthesis.</text>
</comment>
<reference evidence="8" key="1">
    <citation type="journal article" date="2019" name="PLoS Negl. Trop. Dis.">
        <title>Revisiting the worldwide diversity of Leptospira species in the environment.</title>
        <authorList>
            <person name="Vincent A.T."/>
            <person name="Schiettekatte O."/>
            <person name="Bourhy P."/>
            <person name="Veyrier F.J."/>
            <person name="Picardeau M."/>
        </authorList>
    </citation>
    <scope>NUCLEOTIDE SEQUENCE [LARGE SCALE GENOMIC DNA]</scope>
    <source>
        <strain evidence="8">201702476</strain>
    </source>
</reference>
<evidence type="ECO:0000313" key="8">
    <source>
        <dbReference type="EMBL" id="TGL59755.1"/>
    </source>
</evidence>
<dbReference type="PANTHER" id="PTHR21047">
    <property type="entry name" value="DTDP-6-DEOXY-D-GLUCOSE-3,5 EPIMERASE"/>
    <property type="match status" value="1"/>
</dbReference>
<evidence type="ECO:0000256" key="3">
    <source>
        <dbReference type="ARBA" id="ARBA00012098"/>
    </source>
</evidence>
<evidence type="ECO:0000256" key="4">
    <source>
        <dbReference type="ARBA" id="ARBA00019595"/>
    </source>
</evidence>
<dbReference type="PANTHER" id="PTHR21047:SF2">
    <property type="entry name" value="THYMIDINE DIPHOSPHO-4-KETO-RHAMNOSE 3,5-EPIMERASE"/>
    <property type="match status" value="1"/>
</dbReference>
<dbReference type="GO" id="GO:0005829">
    <property type="term" value="C:cytosol"/>
    <property type="evidence" value="ECO:0007669"/>
    <property type="project" value="TreeGrafter"/>
</dbReference>
<gene>
    <name evidence="8" type="primary">rfbC</name>
    <name evidence="8" type="ORF">EHQ58_08420</name>
</gene>
<sequence>MKVTKTNLDGLILLEPKTYTDERGFFLETYERSRYKAVGVPEDFVQDNHSRSENGVLRGMHFQVKRPQAQLLTVMRGKIFDVCVDLRKSSETFGKWYGIELSDVGPRQIYMPPGIAHGFCVLSDFADLHYKVSRAYDHSDESGLFWNDPDVGIAWPIQTPKVTARDAAYLKLADLTIDKLPHEIPLEKI</sequence>
<dbReference type="EMBL" id="RQGD01000023">
    <property type="protein sequence ID" value="TGL59755.1"/>
    <property type="molecule type" value="Genomic_DNA"/>
</dbReference>
<evidence type="ECO:0000256" key="6">
    <source>
        <dbReference type="PIRSR" id="PIRSR600888-3"/>
    </source>
</evidence>
<keyword evidence="9" id="KW-1185">Reference proteome</keyword>
<evidence type="ECO:0000313" key="9">
    <source>
        <dbReference type="Proteomes" id="UP000297693"/>
    </source>
</evidence>
<dbReference type="OrthoDB" id="9800680at2"/>
<dbReference type="GO" id="GO:0008830">
    <property type="term" value="F:dTDP-4-dehydrorhamnose 3,5-epimerase activity"/>
    <property type="evidence" value="ECO:0007669"/>
    <property type="project" value="UniProtKB-UniRule"/>
</dbReference>
<dbReference type="Gene3D" id="2.60.120.10">
    <property type="entry name" value="Jelly Rolls"/>
    <property type="match status" value="1"/>
</dbReference>
<dbReference type="RefSeq" id="WP_135623444.1">
    <property type="nucleotide sequence ID" value="NZ_RQGD01000023.1"/>
</dbReference>
<evidence type="ECO:0000256" key="5">
    <source>
        <dbReference type="PIRSR" id="PIRSR600888-1"/>
    </source>
</evidence>
<evidence type="ECO:0000256" key="1">
    <source>
        <dbReference type="ARBA" id="ARBA00001298"/>
    </source>
</evidence>
<proteinExistence type="inferred from homology"/>
<accession>A0A4V3JRE8</accession>
<dbReference type="NCBIfam" id="TIGR01221">
    <property type="entry name" value="rmlC"/>
    <property type="match status" value="1"/>
</dbReference>
<evidence type="ECO:0000256" key="7">
    <source>
        <dbReference type="RuleBase" id="RU364069"/>
    </source>
</evidence>
<dbReference type="SUPFAM" id="SSF51182">
    <property type="entry name" value="RmlC-like cupins"/>
    <property type="match status" value="1"/>
</dbReference>
<dbReference type="InterPro" id="IPR014710">
    <property type="entry name" value="RmlC-like_jellyroll"/>
</dbReference>
<dbReference type="UniPathway" id="UPA00124"/>